<name>A0ABT6HK06_9ACTN</name>
<evidence type="ECO:0000313" key="3">
    <source>
        <dbReference type="EMBL" id="MDH2389084.1"/>
    </source>
</evidence>
<comment type="caution">
    <text evidence="3">The sequence shown here is derived from an EMBL/GenBank/DDBJ whole genome shotgun (WGS) entry which is preliminary data.</text>
</comment>
<dbReference type="RefSeq" id="WP_279927384.1">
    <property type="nucleotide sequence ID" value="NZ_JARWBG010000008.1"/>
</dbReference>
<sequence>MSEALESWHFGKVLYAYRTHPHHERPISQGAVANWLGLTQAQLSRIENGPAPQDLGKLMSWAHSLGVPADLLWFKLRGSESQFAAPANPREDSDLQRPEQPSQTQGSTLLPVVVDGQTVFVPIDASTLATSGLGSLSAIPADSTTSAEHEAMSPLHRRTLLSGIAAAALPGLGLEELRRVASALDDSRRYQGGPIVDYFRTQLDHAKRDDGSLGPKKTLPVVLGLLGAIEQHARNVKPRARRELLSVGADGAEFAGWLYRDIHQPGQAGFWYNRAMEWAQEADDASMQGYVLLKKSQMAYDDRDALRVLTLAQAARHERWQLPPRVHAEVTQQEALGLAMTGEPLDAVRQKLDESRSLLTNMPSDDPNPLGAYFAEDTLMLRNAVTYTEAGKPSMAVELFGEAISAGTLSRRDTGFFTARRAAAVALCGEPDEAAQLGRASAEVAHTMKSERTMRVLGEVLHTLDRWSSRPAVRDFREALRAS</sequence>
<keyword evidence="4" id="KW-1185">Reference proteome</keyword>
<feature type="region of interest" description="Disordered" evidence="1">
    <location>
        <begin position="83"/>
        <end position="109"/>
    </location>
</feature>
<feature type="compositionally biased region" description="Polar residues" evidence="1">
    <location>
        <begin position="99"/>
        <end position="108"/>
    </location>
</feature>
<evidence type="ECO:0000313" key="4">
    <source>
        <dbReference type="Proteomes" id="UP001223144"/>
    </source>
</evidence>
<gene>
    <name evidence="3" type="ORF">QCN29_09825</name>
</gene>
<feature type="domain" description="HTH cro/C1-type" evidence="2">
    <location>
        <begin position="27"/>
        <end position="72"/>
    </location>
</feature>
<dbReference type="CDD" id="cd00093">
    <property type="entry name" value="HTH_XRE"/>
    <property type="match status" value="1"/>
</dbReference>
<organism evidence="3 4">
    <name type="scientific">Streptomyces chengmaiensis</name>
    <dbReference type="NCBI Taxonomy" id="3040919"/>
    <lineage>
        <taxon>Bacteria</taxon>
        <taxon>Bacillati</taxon>
        <taxon>Actinomycetota</taxon>
        <taxon>Actinomycetes</taxon>
        <taxon>Kitasatosporales</taxon>
        <taxon>Streptomycetaceae</taxon>
        <taxon>Streptomyces</taxon>
    </lineage>
</organism>
<dbReference type="InterPro" id="IPR010982">
    <property type="entry name" value="Lambda_DNA-bd_dom_sf"/>
</dbReference>
<accession>A0ABT6HK06</accession>
<dbReference type="Gene3D" id="1.10.260.40">
    <property type="entry name" value="lambda repressor-like DNA-binding domains"/>
    <property type="match status" value="1"/>
</dbReference>
<proteinExistence type="predicted"/>
<dbReference type="InterPro" id="IPR001387">
    <property type="entry name" value="Cro/C1-type_HTH"/>
</dbReference>
<dbReference type="PROSITE" id="PS50943">
    <property type="entry name" value="HTH_CROC1"/>
    <property type="match status" value="1"/>
</dbReference>
<evidence type="ECO:0000259" key="2">
    <source>
        <dbReference type="PROSITE" id="PS50943"/>
    </source>
</evidence>
<protein>
    <submittedName>
        <fullName evidence="3">Helix-turn-helix transcriptional regulator</fullName>
    </submittedName>
</protein>
<dbReference type="EMBL" id="JARWBG010000008">
    <property type="protein sequence ID" value="MDH2389084.1"/>
    <property type="molecule type" value="Genomic_DNA"/>
</dbReference>
<dbReference type="Proteomes" id="UP001223144">
    <property type="component" value="Unassembled WGS sequence"/>
</dbReference>
<reference evidence="3 4" key="1">
    <citation type="submission" date="2023-04" db="EMBL/GenBank/DDBJ databases">
        <title>Streptomyces chengmaiensis sp. nov. isolated from the stem of mangrove plant in Hainan.</title>
        <authorList>
            <person name="Huang X."/>
            <person name="Zhou S."/>
            <person name="Chu X."/>
            <person name="Xie Y."/>
            <person name="Lin Y."/>
        </authorList>
    </citation>
    <scope>NUCLEOTIDE SEQUENCE [LARGE SCALE GENOMIC DNA]</scope>
    <source>
        <strain evidence="3 4">HNM0663</strain>
    </source>
</reference>
<evidence type="ECO:0000256" key="1">
    <source>
        <dbReference type="SAM" id="MobiDB-lite"/>
    </source>
</evidence>
<dbReference type="SUPFAM" id="SSF47413">
    <property type="entry name" value="lambda repressor-like DNA-binding domains"/>
    <property type="match status" value="1"/>
</dbReference>